<evidence type="ECO:0000256" key="8">
    <source>
        <dbReference type="HAMAP-Rule" id="MF_00692"/>
    </source>
</evidence>
<dbReference type="Proteomes" id="UP000460715">
    <property type="component" value="Unassembled WGS sequence"/>
</dbReference>
<dbReference type="RefSeq" id="WP_160938652.1">
    <property type="nucleotide sequence ID" value="NZ_SNVJ01000019.1"/>
</dbReference>
<evidence type="ECO:0000313" key="9">
    <source>
        <dbReference type="EMBL" id="MXP65242.1"/>
    </source>
</evidence>
<dbReference type="InterPro" id="IPR003846">
    <property type="entry name" value="SelO"/>
</dbReference>
<keyword evidence="10" id="KW-1185">Reference proteome</keyword>
<name>A0A845BJ89_9PROT</name>
<feature type="binding site" evidence="8">
    <location>
        <position position="88"/>
    </location>
    <ligand>
        <name>ATP</name>
        <dbReference type="ChEBI" id="CHEBI:30616"/>
    </ligand>
</feature>
<dbReference type="EMBL" id="SNVJ01000019">
    <property type="protein sequence ID" value="MXP65242.1"/>
    <property type="molecule type" value="Genomic_DNA"/>
</dbReference>
<keyword evidence="7 8" id="KW-0460">Magnesium</keyword>
<comment type="catalytic activity">
    <reaction evidence="8">
        <text>L-histidyl-[protein] + UTP = N(tele)-(5'-uridylyl)-L-histidyl-[protein] + diphosphate</text>
        <dbReference type="Rhea" id="RHEA:83891"/>
        <dbReference type="Rhea" id="RHEA-COMP:9745"/>
        <dbReference type="Rhea" id="RHEA-COMP:20239"/>
        <dbReference type="ChEBI" id="CHEBI:29979"/>
        <dbReference type="ChEBI" id="CHEBI:33019"/>
        <dbReference type="ChEBI" id="CHEBI:46398"/>
        <dbReference type="ChEBI" id="CHEBI:233474"/>
    </reaction>
</comment>
<keyword evidence="4 8" id="KW-0479">Metal-binding</keyword>
<keyword evidence="8" id="KW-0464">Manganese</keyword>
<accession>A0A845BJ89</accession>
<evidence type="ECO:0000256" key="1">
    <source>
        <dbReference type="ARBA" id="ARBA00009747"/>
    </source>
</evidence>
<reference evidence="9 10" key="1">
    <citation type="submission" date="2019-03" db="EMBL/GenBank/DDBJ databases">
        <title>Roseomonas sp. a novel Roseomonas species isolated from Sea whip Gorgonian.</title>
        <authorList>
            <person name="Li F."/>
            <person name="Pan X."/>
            <person name="Huang S."/>
            <person name="Li Z."/>
            <person name="Meng B."/>
        </authorList>
    </citation>
    <scope>NUCLEOTIDE SEQUENCE [LARGE SCALE GENOMIC DNA]</scope>
    <source>
        <strain evidence="9 10">M0104</strain>
    </source>
</reference>
<feature type="binding site" evidence="8">
    <location>
        <position position="124"/>
    </location>
    <ligand>
        <name>ATP</name>
        <dbReference type="ChEBI" id="CHEBI:30616"/>
    </ligand>
</feature>
<dbReference type="PANTHER" id="PTHR32057">
    <property type="entry name" value="PROTEIN ADENYLYLTRANSFERASE SELO, MITOCHONDRIAL"/>
    <property type="match status" value="1"/>
</dbReference>
<dbReference type="GO" id="GO:0005524">
    <property type="term" value="F:ATP binding"/>
    <property type="evidence" value="ECO:0007669"/>
    <property type="project" value="UniProtKB-UniRule"/>
</dbReference>
<dbReference type="GO" id="GO:0030145">
    <property type="term" value="F:manganese ion binding"/>
    <property type="evidence" value="ECO:0007669"/>
    <property type="project" value="UniProtKB-UniRule"/>
</dbReference>
<feature type="binding site" evidence="8">
    <location>
        <position position="123"/>
    </location>
    <ligand>
        <name>ATP</name>
        <dbReference type="ChEBI" id="CHEBI:30616"/>
    </ligand>
</feature>
<organism evidence="9 10">
    <name type="scientific">Teichococcus coralli</name>
    <dbReference type="NCBI Taxonomy" id="2545983"/>
    <lineage>
        <taxon>Bacteria</taxon>
        <taxon>Pseudomonadati</taxon>
        <taxon>Pseudomonadota</taxon>
        <taxon>Alphaproteobacteria</taxon>
        <taxon>Acetobacterales</taxon>
        <taxon>Roseomonadaceae</taxon>
        <taxon>Roseomonas</taxon>
    </lineage>
</organism>
<evidence type="ECO:0000313" key="10">
    <source>
        <dbReference type="Proteomes" id="UP000460715"/>
    </source>
</evidence>
<protein>
    <recommendedName>
        <fullName evidence="8">Protein nucleotidyltransferase YdiU</fullName>
        <ecNumber evidence="8">2.7.7.-</ecNumber>
    </recommendedName>
    <alternativeName>
        <fullName evidence="8">Protein adenylyltransferase YdiU</fullName>
        <ecNumber evidence="8">2.7.7.108</ecNumber>
    </alternativeName>
    <alternativeName>
        <fullName evidence="8">Protein uridylyltransferase YdiU</fullName>
        <ecNumber evidence="8">2.7.7.-</ecNumber>
    </alternativeName>
</protein>
<dbReference type="Pfam" id="PF02696">
    <property type="entry name" value="SelO"/>
    <property type="match status" value="1"/>
</dbReference>
<feature type="binding site" evidence="8">
    <location>
        <position position="111"/>
    </location>
    <ligand>
        <name>ATP</name>
        <dbReference type="ChEBI" id="CHEBI:30616"/>
    </ligand>
</feature>
<evidence type="ECO:0000256" key="5">
    <source>
        <dbReference type="ARBA" id="ARBA00022741"/>
    </source>
</evidence>
<feature type="binding site" evidence="8">
    <location>
        <position position="90"/>
    </location>
    <ligand>
        <name>ATP</name>
        <dbReference type="ChEBI" id="CHEBI:30616"/>
    </ligand>
</feature>
<keyword evidence="3 8" id="KW-0548">Nucleotidyltransferase</keyword>
<feature type="binding site" evidence="8">
    <location>
        <position position="260"/>
    </location>
    <ligand>
        <name>Mg(2+)</name>
        <dbReference type="ChEBI" id="CHEBI:18420"/>
    </ligand>
</feature>
<dbReference type="EC" id="2.7.7.-" evidence="8"/>
<evidence type="ECO:0000256" key="3">
    <source>
        <dbReference type="ARBA" id="ARBA00022695"/>
    </source>
</evidence>
<comment type="catalytic activity">
    <reaction evidence="8">
        <text>L-seryl-[protein] + UTP = O-(5'-uridylyl)-L-seryl-[protein] + diphosphate</text>
        <dbReference type="Rhea" id="RHEA:64604"/>
        <dbReference type="Rhea" id="RHEA-COMP:9863"/>
        <dbReference type="Rhea" id="RHEA-COMP:16635"/>
        <dbReference type="ChEBI" id="CHEBI:29999"/>
        <dbReference type="ChEBI" id="CHEBI:33019"/>
        <dbReference type="ChEBI" id="CHEBI:46398"/>
        <dbReference type="ChEBI" id="CHEBI:156051"/>
    </reaction>
</comment>
<proteinExistence type="inferred from homology"/>
<comment type="catalytic activity">
    <reaction evidence="8">
        <text>L-seryl-[protein] + ATP = 3-O-(5'-adenylyl)-L-seryl-[protein] + diphosphate</text>
        <dbReference type="Rhea" id="RHEA:58120"/>
        <dbReference type="Rhea" id="RHEA-COMP:9863"/>
        <dbReference type="Rhea" id="RHEA-COMP:15073"/>
        <dbReference type="ChEBI" id="CHEBI:29999"/>
        <dbReference type="ChEBI" id="CHEBI:30616"/>
        <dbReference type="ChEBI" id="CHEBI:33019"/>
        <dbReference type="ChEBI" id="CHEBI:142516"/>
        <dbReference type="EC" id="2.7.7.108"/>
    </reaction>
</comment>
<comment type="function">
    <text evidence="8">Nucleotidyltransferase involved in the post-translational modification of proteins. It can catalyze the addition of adenosine monophosphate (AMP) or uridine monophosphate (UMP) to a protein, resulting in modifications known as AMPylation and UMPylation.</text>
</comment>
<feature type="binding site" evidence="8">
    <location>
        <position position="260"/>
    </location>
    <ligand>
        <name>ATP</name>
        <dbReference type="ChEBI" id="CHEBI:30616"/>
    </ligand>
</feature>
<dbReference type="GO" id="GO:0070733">
    <property type="term" value="F:AMPylase activity"/>
    <property type="evidence" value="ECO:0007669"/>
    <property type="project" value="UniProtKB-EC"/>
</dbReference>
<dbReference type="AlphaFoldDB" id="A0A845BJ89"/>
<dbReference type="EC" id="2.7.7.108" evidence="8"/>
<comment type="catalytic activity">
    <reaction evidence="8">
        <text>L-threonyl-[protein] + ATP = 3-O-(5'-adenylyl)-L-threonyl-[protein] + diphosphate</text>
        <dbReference type="Rhea" id="RHEA:54292"/>
        <dbReference type="Rhea" id="RHEA-COMP:11060"/>
        <dbReference type="Rhea" id="RHEA-COMP:13847"/>
        <dbReference type="ChEBI" id="CHEBI:30013"/>
        <dbReference type="ChEBI" id="CHEBI:30616"/>
        <dbReference type="ChEBI" id="CHEBI:33019"/>
        <dbReference type="ChEBI" id="CHEBI:138113"/>
        <dbReference type="EC" id="2.7.7.108"/>
    </reaction>
</comment>
<feature type="binding site" evidence="8">
    <location>
        <position position="251"/>
    </location>
    <ligand>
        <name>Mg(2+)</name>
        <dbReference type="ChEBI" id="CHEBI:18420"/>
    </ligand>
</feature>
<dbReference type="GO" id="GO:0000287">
    <property type="term" value="F:magnesium ion binding"/>
    <property type="evidence" value="ECO:0007669"/>
    <property type="project" value="UniProtKB-UniRule"/>
</dbReference>
<feature type="binding site" evidence="8">
    <location>
        <position position="181"/>
    </location>
    <ligand>
        <name>ATP</name>
        <dbReference type="ChEBI" id="CHEBI:30616"/>
    </ligand>
</feature>
<comment type="catalytic activity">
    <reaction evidence="8">
        <text>L-tyrosyl-[protein] + ATP = O-(5'-adenylyl)-L-tyrosyl-[protein] + diphosphate</text>
        <dbReference type="Rhea" id="RHEA:54288"/>
        <dbReference type="Rhea" id="RHEA-COMP:10136"/>
        <dbReference type="Rhea" id="RHEA-COMP:13846"/>
        <dbReference type="ChEBI" id="CHEBI:30616"/>
        <dbReference type="ChEBI" id="CHEBI:33019"/>
        <dbReference type="ChEBI" id="CHEBI:46858"/>
        <dbReference type="ChEBI" id="CHEBI:83624"/>
        <dbReference type="EC" id="2.7.7.108"/>
    </reaction>
</comment>
<sequence length="492" mass="52877">MPLRLPFHNTYAALPERFYARVAPTPVAAPALLRVNAALGEILGLDPEDLASPEGVAVLAGNRVPDGSAPLAMAYAGHQFGQFVPQLGDGRAILLGEVVGRDGLRRDLQLKGSGPTPFSRRGDGRAALGPVLREYLVSEAMAALGVPTTRSLAAVATGEAVRRETALPGAVLTRVAASHLRVGTFQYFAARGDVEGVRLLADHAIARHDPEAAGAEQPYRAFLEAVVERQAELVARWLLVGFIHGVMNTDNTAISGETIDYGPCAFMDAYDPATVFSSIDYMGRYAYGNQPRVAQWNLARLAEALLPLLDEDGEATVAMAQETLAGFGPRFEAAYLGGLRRKLGLATEREGDAALVQDLLRRMAENGADFTLTFRGLCDAALGPEGDAAPRALFAEPGAYDGWALSWRQRLAAEPVAPQHRRAAMQAVNPRFIPRNHRVEAALKAAIEEQDLGPFETLLDVLSRPYEDRPGLEGFALPPAPEERVRQTFCGT</sequence>
<comment type="similarity">
    <text evidence="1 8">Belongs to the SELO family.</text>
</comment>
<evidence type="ECO:0000256" key="7">
    <source>
        <dbReference type="ARBA" id="ARBA00022842"/>
    </source>
</evidence>
<keyword evidence="2 8" id="KW-0808">Transferase</keyword>
<comment type="cofactor">
    <cofactor evidence="8">
        <name>Mg(2+)</name>
        <dbReference type="ChEBI" id="CHEBI:18420"/>
    </cofactor>
    <cofactor evidence="8">
        <name>Mn(2+)</name>
        <dbReference type="ChEBI" id="CHEBI:29035"/>
    </cofactor>
</comment>
<gene>
    <name evidence="8" type="primary">ydiU</name>
    <name evidence="8" type="synonym">selO</name>
    <name evidence="9" type="ORF">E0493_18000</name>
</gene>
<evidence type="ECO:0000256" key="2">
    <source>
        <dbReference type="ARBA" id="ARBA00022679"/>
    </source>
</evidence>
<comment type="catalytic activity">
    <reaction evidence="8">
        <text>L-tyrosyl-[protein] + UTP = O-(5'-uridylyl)-L-tyrosyl-[protein] + diphosphate</text>
        <dbReference type="Rhea" id="RHEA:83887"/>
        <dbReference type="Rhea" id="RHEA-COMP:10136"/>
        <dbReference type="Rhea" id="RHEA-COMP:20238"/>
        <dbReference type="ChEBI" id="CHEBI:33019"/>
        <dbReference type="ChEBI" id="CHEBI:46398"/>
        <dbReference type="ChEBI" id="CHEBI:46858"/>
        <dbReference type="ChEBI" id="CHEBI:90602"/>
    </reaction>
</comment>
<keyword evidence="6 8" id="KW-0067">ATP-binding</keyword>
<comment type="caution">
    <text evidence="9">The sequence shown here is derived from an EMBL/GenBank/DDBJ whole genome shotgun (WGS) entry which is preliminary data.</text>
</comment>
<feature type="binding site" evidence="8">
    <location>
        <position position="91"/>
    </location>
    <ligand>
        <name>ATP</name>
        <dbReference type="ChEBI" id="CHEBI:30616"/>
    </ligand>
</feature>
<dbReference type="OrthoDB" id="9776281at2"/>
<dbReference type="PANTHER" id="PTHR32057:SF14">
    <property type="entry name" value="PROTEIN ADENYLYLTRANSFERASE SELO, MITOCHONDRIAL"/>
    <property type="match status" value="1"/>
</dbReference>
<dbReference type="HAMAP" id="MF_00692">
    <property type="entry name" value="SelO"/>
    <property type="match status" value="1"/>
</dbReference>
<feature type="active site" description="Proton acceptor" evidence="8">
    <location>
        <position position="250"/>
    </location>
</feature>
<keyword evidence="5 8" id="KW-0547">Nucleotide-binding</keyword>
<evidence type="ECO:0000256" key="6">
    <source>
        <dbReference type="ARBA" id="ARBA00022840"/>
    </source>
</evidence>
<evidence type="ECO:0000256" key="4">
    <source>
        <dbReference type="ARBA" id="ARBA00022723"/>
    </source>
</evidence>
<feature type="binding site" evidence="8">
    <location>
        <position position="174"/>
    </location>
    <ligand>
        <name>ATP</name>
        <dbReference type="ChEBI" id="CHEBI:30616"/>
    </ligand>
</feature>
<dbReference type="NCBIfam" id="NF000658">
    <property type="entry name" value="PRK00029.1"/>
    <property type="match status" value="1"/>
</dbReference>